<evidence type="ECO:0008006" key="4">
    <source>
        <dbReference type="Google" id="ProtNLM"/>
    </source>
</evidence>
<proteinExistence type="predicted"/>
<sequence>MDMRMWTGDRRTGRTLVLAATAVPLLVALLAVLAVSATDMLLDSPPSFDGIRTLDVHTDHGDVDVVGAGVSEVRVTRRAQGSGPRVESWGDGSLTVGLVCDETGSICGPLRDTAGSHTDYTFVVPKDIEVTIRSEHGDVTVRGVTGKVDARTESGRLRLDPPSPG</sequence>
<gene>
    <name evidence="2" type="ORF">AAH991_38805</name>
</gene>
<protein>
    <recommendedName>
        <fullName evidence="4">DUF4097 domain-containing protein</fullName>
    </recommendedName>
</protein>
<evidence type="ECO:0000313" key="2">
    <source>
        <dbReference type="EMBL" id="MEN3541117.1"/>
    </source>
</evidence>
<accession>A0ABV0B0S1</accession>
<keyword evidence="3" id="KW-1185">Reference proteome</keyword>
<name>A0ABV0B0S1_9ACTN</name>
<dbReference type="Proteomes" id="UP001447516">
    <property type="component" value="Unassembled WGS sequence"/>
</dbReference>
<evidence type="ECO:0000313" key="3">
    <source>
        <dbReference type="Proteomes" id="UP001447516"/>
    </source>
</evidence>
<feature type="compositionally biased region" description="Basic and acidic residues" evidence="1">
    <location>
        <begin position="148"/>
        <end position="159"/>
    </location>
</feature>
<dbReference type="RefSeq" id="WP_346230948.1">
    <property type="nucleotide sequence ID" value="NZ_JBDJAW010000075.1"/>
</dbReference>
<dbReference type="EMBL" id="JBDJAW010000075">
    <property type="protein sequence ID" value="MEN3541117.1"/>
    <property type="molecule type" value="Genomic_DNA"/>
</dbReference>
<reference evidence="2 3" key="1">
    <citation type="submission" date="2024-05" db="EMBL/GenBank/DDBJ databases">
        <title>Microbispora sp.ZYX-F-249.</title>
        <authorList>
            <person name="Xie H."/>
        </authorList>
    </citation>
    <scope>NUCLEOTIDE SEQUENCE [LARGE SCALE GENOMIC DNA]</scope>
    <source>
        <strain evidence="2 3">ZYX-F-249</strain>
    </source>
</reference>
<feature type="region of interest" description="Disordered" evidence="1">
    <location>
        <begin position="146"/>
        <end position="165"/>
    </location>
</feature>
<evidence type="ECO:0000256" key="1">
    <source>
        <dbReference type="SAM" id="MobiDB-lite"/>
    </source>
</evidence>
<comment type="caution">
    <text evidence="2">The sequence shown here is derived from an EMBL/GenBank/DDBJ whole genome shotgun (WGS) entry which is preliminary data.</text>
</comment>
<organism evidence="2 3">
    <name type="scientific">Microbispora maris</name>
    <dbReference type="NCBI Taxonomy" id="3144104"/>
    <lineage>
        <taxon>Bacteria</taxon>
        <taxon>Bacillati</taxon>
        <taxon>Actinomycetota</taxon>
        <taxon>Actinomycetes</taxon>
        <taxon>Streptosporangiales</taxon>
        <taxon>Streptosporangiaceae</taxon>
        <taxon>Microbispora</taxon>
    </lineage>
</organism>